<name>A0A919IVF1_9ACTN</name>
<dbReference type="InterPro" id="IPR034660">
    <property type="entry name" value="DinB/YfiT-like"/>
</dbReference>
<dbReference type="NCBIfam" id="TIGR03083">
    <property type="entry name" value="maleylpyruvate isomerase family mycothiol-dependent enzyme"/>
    <property type="match status" value="1"/>
</dbReference>
<dbReference type="EMBL" id="BOMH01000074">
    <property type="protein sequence ID" value="GID70438.1"/>
    <property type="molecule type" value="Genomic_DNA"/>
</dbReference>
<dbReference type="AlphaFoldDB" id="A0A919IVF1"/>
<protein>
    <recommendedName>
        <fullName evidence="1">Mycothiol-dependent maleylpyruvate isomerase metal-binding domain-containing protein</fullName>
    </recommendedName>
</protein>
<evidence type="ECO:0000259" key="1">
    <source>
        <dbReference type="Pfam" id="PF11716"/>
    </source>
</evidence>
<reference evidence="2" key="1">
    <citation type="submission" date="2021-01" db="EMBL/GenBank/DDBJ databases">
        <title>Whole genome shotgun sequence of Actinoplanes cyaneus NBRC 14990.</title>
        <authorList>
            <person name="Komaki H."/>
            <person name="Tamura T."/>
        </authorList>
    </citation>
    <scope>NUCLEOTIDE SEQUENCE</scope>
    <source>
        <strain evidence="2">NBRC 14990</strain>
    </source>
</reference>
<sequence>MNVYTMTTANRLLIADLLDSLDDTQWRTPTLCTGWTVHEMAAHLVQPMLIGFPRFVATALRYRGDTDRTVDHLTRRIARRDRTTLIALLREHAGDQIDPVRVGPMGPFAETCVHLRDIARPLGLPVDVPVTHWQFLLDHLTGPDAAPGLVRPGRLTGVRLHATDVDWAAGDGAAVRGTAEALTMAVTGRDVVLPELTGPGTLR</sequence>
<evidence type="ECO:0000313" key="2">
    <source>
        <dbReference type="EMBL" id="GID70438.1"/>
    </source>
</evidence>
<evidence type="ECO:0000313" key="3">
    <source>
        <dbReference type="Proteomes" id="UP000619479"/>
    </source>
</evidence>
<dbReference type="Pfam" id="PF11716">
    <property type="entry name" value="MDMPI_N"/>
    <property type="match status" value="1"/>
</dbReference>
<dbReference type="Gene3D" id="1.20.120.450">
    <property type="entry name" value="dinb family like domain"/>
    <property type="match status" value="1"/>
</dbReference>
<comment type="caution">
    <text evidence="2">The sequence shown here is derived from an EMBL/GenBank/DDBJ whole genome shotgun (WGS) entry which is preliminary data.</text>
</comment>
<dbReference type="RefSeq" id="WP_203754227.1">
    <property type="nucleotide sequence ID" value="NZ_BOMH01000074.1"/>
</dbReference>
<dbReference type="InterPro" id="IPR024344">
    <property type="entry name" value="MDMPI_metal-binding"/>
</dbReference>
<feature type="domain" description="Mycothiol-dependent maleylpyruvate isomerase metal-binding" evidence="1">
    <location>
        <begin position="14"/>
        <end position="93"/>
    </location>
</feature>
<proteinExistence type="predicted"/>
<dbReference type="Proteomes" id="UP000619479">
    <property type="component" value="Unassembled WGS sequence"/>
</dbReference>
<dbReference type="SUPFAM" id="SSF109854">
    <property type="entry name" value="DinB/YfiT-like putative metalloenzymes"/>
    <property type="match status" value="1"/>
</dbReference>
<keyword evidence="3" id="KW-1185">Reference proteome</keyword>
<dbReference type="GO" id="GO:0046872">
    <property type="term" value="F:metal ion binding"/>
    <property type="evidence" value="ECO:0007669"/>
    <property type="project" value="InterPro"/>
</dbReference>
<organism evidence="2 3">
    <name type="scientific">Actinoplanes cyaneus</name>
    <dbReference type="NCBI Taxonomy" id="52696"/>
    <lineage>
        <taxon>Bacteria</taxon>
        <taxon>Bacillati</taxon>
        <taxon>Actinomycetota</taxon>
        <taxon>Actinomycetes</taxon>
        <taxon>Micromonosporales</taxon>
        <taxon>Micromonosporaceae</taxon>
        <taxon>Actinoplanes</taxon>
    </lineage>
</organism>
<dbReference type="InterPro" id="IPR017517">
    <property type="entry name" value="Maleyloyr_isom"/>
</dbReference>
<gene>
    <name evidence="2" type="ORF">Acy02nite_83190</name>
</gene>
<accession>A0A919IVF1</accession>